<dbReference type="Proteomes" id="UP001162131">
    <property type="component" value="Unassembled WGS sequence"/>
</dbReference>
<evidence type="ECO:0000313" key="2">
    <source>
        <dbReference type="EMBL" id="CAG9320735.1"/>
    </source>
</evidence>
<comment type="caution">
    <text evidence="2">The sequence shown here is derived from an EMBL/GenBank/DDBJ whole genome shotgun (WGS) entry which is preliminary data.</text>
</comment>
<dbReference type="PANTHER" id="PTHR46298:SF1">
    <property type="entry name" value="ANDROGLOBIN"/>
    <property type="match status" value="1"/>
</dbReference>
<evidence type="ECO:0000256" key="1">
    <source>
        <dbReference type="SAM" id="MobiDB-lite"/>
    </source>
</evidence>
<sequence>MKGKKEVKKPKQAKPLKELLPPGFTKQPREPLPLSIPDSRPATHQYEFQIPSLCPNWPGDDAALNHDFELSSVTLYEDDFEYVFPPSIYEFCPRENVIMKWPEDIVGMNEITSRFSKRFNPKKQATSGMGGSFFSMSISRQQNISEIATDEAEKAMVVVSFIERDETPEEFEARKQKEAEKIALMKKKPPKTEELHIGKVKEVKLGNIEMGKQLPHCSKWISSQLQILKDKGWKDPHTSESLWNKIYPQKEGIPIYNPSGRYWVKLMLLGVPRLVEIDCRVPTNLEGLCLLPRSSTFRDLWPIILTKAYFKLYSFRWRNISKFVSVPDDEIDGSFIYSLTGMLPQKMTINQINQDEWRLIQNWLRDDAWDQGRVLVSVHCSTEKTPSIPSMSYIEEDKDEYRSKDTFTEMVPVPEIEIENIPEKNVSAEESQIRTPTQRNLGGLQVTTTEGRKYSLNQNPNRPVHVLNGFGYLLYEAFSNPEEFDMKKVLRKEKVRIQEEAKTALLRAKATSPARKLKRHQSPARLREYQKRKARREKEKEEKRQKLLEVKLCQVYKFLRIKTAVTNIPVLTVDCGFSPQEIDEAKLRLLNQQFFQDKEVAAFERLMEEEDRELFDPKDSGIEESNQEESIINYDQLVQPPQRAQGGVWISSDDFPFAFTEFIIYHHISFYPHNMILDDLWKDQSVPFTHNQDFDVWIIDAKSDATFLVAFSPLLPNDLKFQPSSISLMIQRYDFENEVNIPWDDEAKLTSTSILANQYNVSEGLYVLKPSIMCAPCGSITWISSTVPVETMSRMKYLSEKQGWSISSLNFDYSAIAKKAFYIPMKVEITSTDPLPVFIKLSSSDPNLLSSAQLLLINRDKDPLEQKYSYLDIATLESQRISFSPNEKGYRLLLLIISSTSLLDGQVSLNILTKTPEQIKATPGDMMDPAEFSDRYLPNKYGIIFKEHFFIPEEVHFSLHLRLRKGGLPIPGSKTKELAPEEPLLASRLIKLSLYEGDTIICSSEGYNQAYFTHINLRNNGREFLLVCKFDITEIPEIMNPSEETQDMNWIMRIISSESIAIAKDTRKEDREEAIRKSWETSQPGRQELAKTSRGRYLAQMKKNNGEALNDQENELLKDSWADRRKQKKEQEVAGKPKPKGKDAKNVKEVEKPQVVEFEIPKAEDHVMHSVQKFLNHAHSDRLKTIKQVNLDRQLFTYEFIEESKVLLKQDIQNFAQIQEQRKALRQQYKQEFDAKKEFYKAQMLKRKEQMDSNLQVYKESRGNYQNRCDKRKEILTKLQTALQANDLATLEQAINDPFALACDPVLLNQCLKVLSKTKK</sequence>
<dbReference type="EMBL" id="CAJZBQ010000027">
    <property type="protein sequence ID" value="CAG9320735.1"/>
    <property type="molecule type" value="Genomic_DNA"/>
</dbReference>
<proteinExistence type="predicted"/>
<gene>
    <name evidence="2" type="ORF">BSTOLATCC_MIC27315</name>
</gene>
<feature type="region of interest" description="Disordered" evidence="1">
    <location>
        <begin position="1"/>
        <end position="38"/>
    </location>
</feature>
<protein>
    <recommendedName>
        <fullName evidence="4">Calpain catalytic domain-containing protein</fullName>
    </recommendedName>
</protein>
<dbReference type="InterPro" id="IPR053033">
    <property type="entry name" value="Androglobin-like"/>
</dbReference>
<dbReference type="SUPFAM" id="SSF54001">
    <property type="entry name" value="Cysteine proteinases"/>
    <property type="match status" value="1"/>
</dbReference>
<keyword evidence="3" id="KW-1185">Reference proteome</keyword>
<feature type="region of interest" description="Disordered" evidence="1">
    <location>
        <begin position="509"/>
        <end position="540"/>
    </location>
</feature>
<feature type="compositionally biased region" description="Basic residues" evidence="1">
    <location>
        <begin position="1"/>
        <end position="14"/>
    </location>
</feature>
<name>A0AAU9J1K1_9CILI</name>
<feature type="region of interest" description="Disordered" evidence="1">
    <location>
        <begin position="1122"/>
        <end position="1148"/>
    </location>
</feature>
<accession>A0AAU9J1K1</accession>
<evidence type="ECO:0000313" key="3">
    <source>
        <dbReference type="Proteomes" id="UP001162131"/>
    </source>
</evidence>
<evidence type="ECO:0008006" key="4">
    <source>
        <dbReference type="Google" id="ProtNLM"/>
    </source>
</evidence>
<reference evidence="2" key="1">
    <citation type="submission" date="2021-09" db="EMBL/GenBank/DDBJ databases">
        <authorList>
            <consortium name="AG Swart"/>
            <person name="Singh M."/>
            <person name="Singh A."/>
            <person name="Seah K."/>
            <person name="Emmerich C."/>
        </authorList>
    </citation>
    <scope>NUCLEOTIDE SEQUENCE</scope>
    <source>
        <strain evidence="2">ATCC30299</strain>
    </source>
</reference>
<feature type="compositionally biased region" description="Basic and acidic residues" evidence="1">
    <location>
        <begin position="525"/>
        <end position="540"/>
    </location>
</feature>
<organism evidence="2 3">
    <name type="scientific">Blepharisma stoltei</name>
    <dbReference type="NCBI Taxonomy" id="1481888"/>
    <lineage>
        <taxon>Eukaryota</taxon>
        <taxon>Sar</taxon>
        <taxon>Alveolata</taxon>
        <taxon>Ciliophora</taxon>
        <taxon>Postciliodesmatophora</taxon>
        <taxon>Heterotrichea</taxon>
        <taxon>Heterotrichida</taxon>
        <taxon>Blepharismidae</taxon>
        <taxon>Blepharisma</taxon>
    </lineage>
</organism>
<dbReference type="PANTHER" id="PTHR46298">
    <property type="entry name" value="ANDROGLOBIN"/>
    <property type="match status" value="1"/>
</dbReference>
<dbReference type="InterPro" id="IPR038765">
    <property type="entry name" value="Papain-like_cys_pep_sf"/>
</dbReference>